<organism evidence="10 11">
    <name type="scientific">Dreissena polymorpha</name>
    <name type="common">Zebra mussel</name>
    <name type="synonym">Mytilus polymorpha</name>
    <dbReference type="NCBI Taxonomy" id="45954"/>
    <lineage>
        <taxon>Eukaryota</taxon>
        <taxon>Metazoa</taxon>
        <taxon>Spiralia</taxon>
        <taxon>Lophotrochozoa</taxon>
        <taxon>Mollusca</taxon>
        <taxon>Bivalvia</taxon>
        <taxon>Autobranchia</taxon>
        <taxon>Heteroconchia</taxon>
        <taxon>Euheterodonta</taxon>
        <taxon>Imparidentia</taxon>
        <taxon>Neoheterodontei</taxon>
        <taxon>Myida</taxon>
        <taxon>Dreissenoidea</taxon>
        <taxon>Dreissenidae</taxon>
        <taxon>Dreissena</taxon>
    </lineage>
</organism>
<evidence type="ECO:0000256" key="7">
    <source>
        <dbReference type="PROSITE-ProRule" id="PRU00042"/>
    </source>
</evidence>
<dbReference type="GO" id="GO:0005634">
    <property type="term" value="C:nucleus"/>
    <property type="evidence" value="ECO:0007669"/>
    <property type="project" value="UniProtKB-SubCell"/>
</dbReference>
<dbReference type="InterPro" id="IPR013087">
    <property type="entry name" value="Znf_C2H2_type"/>
</dbReference>
<name>A0A9D4R945_DREPO</name>
<dbReference type="InterPro" id="IPR036236">
    <property type="entry name" value="Znf_C2H2_sf"/>
</dbReference>
<evidence type="ECO:0000256" key="3">
    <source>
        <dbReference type="ARBA" id="ARBA00022737"/>
    </source>
</evidence>
<feature type="domain" description="C2H2-type" evidence="9">
    <location>
        <begin position="57"/>
        <end position="84"/>
    </location>
</feature>
<keyword evidence="11" id="KW-1185">Reference proteome</keyword>
<comment type="subcellular location">
    <subcellularLocation>
        <location evidence="1">Nucleus</location>
    </subcellularLocation>
</comment>
<gene>
    <name evidence="10" type="ORF">DPMN_102483</name>
</gene>
<evidence type="ECO:0000256" key="2">
    <source>
        <dbReference type="ARBA" id="ARBA00022723"/>
    </source>
</evidence>
<evidence type="ECO:0000256" key="5">
    <source>
        <dbReference type="ARBA" id="ARBA00022833"/>
    </source>
</evidence>
<dbReference type="PROSITE" id="PS50157">
    <property type="entry name" value="ZINC_FINGER_C2H2_2"/>
    <property type="match status" value="3"/>
</dbReference>
<dbReference type="FunFam" id="3.30.160.60:FF:000744">
    <property type="entry name" value="zinc finger E-box-binding homeobox 1"/>
    <property type="match status" value="1"/>
</dbReference>
<dbReference type="Pfam" id="PF00096">
    <property type="entry name" value="zf-C2H2"/>
    <property type="match status" value="3"/>
</dbReference>
<dbReference type="FunFam" id="3.30.160.60:FF:001270">
    <property type="entry name" value="zinc finger protein 583 isoform X1"/>
    <property type="match status" value="1"/>
</dbReference>
<feature type="region of interest" description="Disordered" evidence="8">
    <location>
        <begin position="158"/>
        <end position="187"/>
    </location>
</feature>
<dbReference type="PANTHER" id="PTHR24393:SF71">
    <property type="entry name" value="PR DOMAIN ZINC FINGER PROTEIN 15"/>
    <property type="match status" value="1"/>
</dbReference>
<dbReference type="EMBL" id="JAIWYP010000003">
    <property type="protein sequence ID" value="KAH3859664.1"/>
    <property type="molecule type" value="Genomic_DNA"/>
</dbReference>
<dbReference type="SMART" id="SM00355">
    <property type="entry name" value="ZnF_C2H2"/>
    <property type="match status" value="3"/>
</dbReference>
<keyword evidence="2" id="KW-0479">Metal-binding</keyword>
<dbReference type="PANTHER" id="PTHR24393">
    <property type="entry name" value="ZINC FINGER PROTEIN"/>
    <property type="match status" value="1"/>
</dbReference>
<comment type="caution">
    <text evidence="10">The sequence shown here is derived from an EMBL/GenBank/DDBJ whole genome shotgun (WGS) entry which is preliminary data.</text>
</comment>
<dbReference type="PROSITE" id="PS00028">
    <property type="entry name" value="ZINC_FINGER_C2H2_1"/>
    <property type="match status" value="3"/>
</dbReference>
<keyword evidence="3" id="KW-0677">Repeat</keyword>
<feature type="compositionally biased region" description="Basic and acidic residues" evidence="8">
    <location>
        <begin position="741"/>
        <end position="752"/>
    </location>
</feature>
<dbReference type="SUPFAM" id="SSF57667">
    <property type="entry name" value="beta-beta-alpha zinc fingers"/>
    <property type="match status" value="2"/>
</dbReference>
<dbReference type="Proteomes" id="UP000828390">
    <property type="component" value="Unassembled WGS sequence"/>
</dbReference>
<feature type="region of interest" description="Disordered" evidence="8">
    <location>
        <begin position="728"/>
        <end position="752"/>
    </location>
</feature>
<protein>
    <recommendedName>
        <fullName evidence="9">C2H2-type domain-containing protein</fullName>
    </recommendedName>
</protein>
<evidence type="ECO:0000259" key="9">
    <source>
        <dbReference type="PROSITE" id="PS50157"/>
    </source>
</evidence>
<feature type="compositionally biased region" description="Polar residues" evidence="8">
    <location>
        <begin position="615"/>
        <end position="626"/>
    </location>
</feature>
<keyword evidence="6" id="KW-0539">Nucleus</keyword>
<dbReference type="GO" id="GO:0008270">
    <property type="term" value="F:zinc ion binding"/>
    <property type="evidence" value="ECO:0007669"/>
    <property type="project" value="UniProtKB-KW"/>
</dbReference>
<proteinExistence type="predicted"/>
<sequence length="752" mass="82714">MAHGTMAKEMQTTTVQSYQMKTIKGPSYLRCEECDKVFTRSWLLKNHHRVHTGERPYKCAYCDKAFADKSNLRQHAKIHTTKEKLFTCSICQKSFAQRRYLMKHASEIHRDISMSLYGEEKSAKISKITPQTKYIIQKPPSKPVTMVVNAQVPRAITDTQSGQLLQTKTSEKNEKEPEPAAAAKGCEQKYSEQDLKDFIKSNQKTMEKNGYIFIKQNFETLDTDTEPTLTEMSDIPVTDISDTVKQEIETKDLLGMGNQLLKVNGKMVFLQMDNRTITREELMKGDTTTVTKDTAFVLNGKVSLNQKSRLVTPKTAKKLVAKTNIVKRHTNILKSAQASAKKQSAGMTFGGDLKQPIASVQSMVQNVMKTGNPVQYLTMTHDNQPITLLQVPNQLSVIPLSIVQLVPSGMEGIQTLSHGQSAILPSNFHNIKIASVPNLGPDSAVTRANNIANAVSRTRAIEMANAMDEKGAAGDMGGVAISSISTPIMSDAPWQGVLNINSEQELLEYINSQSNSGLDTDQGFTILIQNVDPQNNAVLSSLDSHSLLSGSGHMSGIFSDQGGIISDIMPGVSNMDESHLHTASTEETVISNPVLGSVNQMSHSGDEINVESVVIKSQSQDQSHMLSSEEGMKDASCVDDDDDDGGGRQDFNTESCDDVYKDHGHMMLDQSGGEQFSDSEEGQQANEIVFEIKPVDEQGNQEYIVHVNSDSDEVEEPKTEEICESLIDENQVSDAEYVGENDGKDLPTVEAE</sequence>
<dbReference type="AlphaFoldDB" id="A0A9D4R945"/>
<evidence type="ECO:0000256" key="1">
    <source>
        <dbReference type="ARBA" id="ARBA00004123"/>
    </source>
</evidence>
<dbReference type="OrthoDB" id="6156337at2759"/>
<keyword evidence="5" id="KW-0862">Zinc</keyword>
<evidence type="ECO:0000256" key="6">
    <source>
        <dbReference type="ARBA" id="ARBA00023242"/>
    </source>
</evidence>
<evidence type="ECO:0000313" key="10">
    <source>
        <dbReference type="EMBL" id="KAH3859664.1"/>
    </source>
</evidence>
<feature type="region of interest" description="Disordered" evidence="8">
    <location>
        <begin position="615"/>
        <end position="653"/>
    </location>
</feature>
<feature type="compositionally biased region" description="Basic and acidic residues" evidence="8">
    <location>
        <begin position="169"/>
        <end position="178"/>
    </location>
</feature>
<reference evidence="10" key="1">
    <citation type="journal article" date="2019" name="bioRxiv">
        <title>The Genome of the Zebra Mussel, Dreissena polymorpha: A Resource for Invasive Species Research.</title>
        <authorList>
            <person name="McCartney M.A."/>
            <person name="Auch B."/>
            <person name="Kono T."/>
            <person name="Mallez S."/>
            <person name="Zhang Y."/>
            <person name="Obille A."/>
            <person name="Becker A."/>
            <person name="Abrahante J.E."/>
            <person name="Garbe J."/>
            <person name="Badalamenti J.P."/>
            <person name="Herman A."/>
            <person name="Mangelson H."/>
            <person name="Liachko I."/>
            <person name="Sullivan S."/>
            <person name="Sone E.D."/>
            <person name="Koren S."/>
            <person name="Silverstein K.A.T."/>
            <person name="Beckman K.B."/>
            <person name="Gohl D.M."/>
        </authorList>
    </citation>
    <scope>NUCLEOTIDE SEQUENCE</scope>
    <source>
        <strain evidence="10">Duluth1</strain>
        <tissue evidence="10">Whole animal</tissue>
    </source>
</reference>
<feature type="domain" description="C2H2-type" evidence="9">
    <location>
        <begin position="86"/>
        <end position="109"/>
    </location>
</feature>
<feature type="compositionally biased region" description="Polar residues" evidence="8">
    <location>
        <begin position="158"/>
        <end position="168"/>
    </location>
</feature>
<evidence type="ECO:0000256" key="4">
    <source>
        <dbReference type="ARBA" id="ARBA00022771"/>
    </source>
</evidence>
<dbReference type="GO" id="GO:0000978">
    <property type="term" value="F:RNA polymerase II cis-regulatory region sequence-specific DNA binding"/>
    <property type="evidence" value="ECO:0007669"/>
    <property type="project" value="TreeGrafter"/>
</dbReference>
<keyword evidence="4 7" id="KW-0863">Zinc-finger</keyword>
<dbReference type="Gene3D" id="3.30.160.60">
    <property type="entry name" value="Classic Zinc Finger"/>
    <property type="match status" value="3"/>
</dbReference>
<evidence type="ECO:0000256" key="8">
    <source>
        <dbReference type="SAM" id="MobiDB-lite"/>
    </source>
</evidence>
<reference evidence="10" key="2">
    <citation type="submission" date="2020-11" db="EMBL/GenBank/DDBJ databases">
        <authorList>
            <person name="McCartney M.A."/>
            <person name="Auch B."/>
            <person name="Kono T."/>
            <person name="Mallez S."/>
            <person name="Becker A."/>
            <person name="Gohl D.M."/>
            <person name="Silverstein K.A.T."/>
            <person name="Koren S."/>
            <person name="Bechman K.B."/>
            <person name="Herman A."/>
            <person name="Abrahante J.E."/>
            <person name="Garbe J."/>
        </authorList>
    </citation>
    <scope>NUCLEOTIDE SEQUENCE</scope>
    <source>
        <strain evidence="10">Duluth1</strain>
        <tissue evidence="10">Whole animal</tissue>
    </source>
</reference>
<dbReference type="FunFam" id="3.30.160.60:FF:000100">
    <property type="entry name" value="Zinc finger 45-like"/>
    <property type="match status" value="1"/>
</dbReference>
<accession>A0A9D4R945</accession>
<dbReference type="GO" id="GO:0001228">
    <property type="term" value="F:DNA-binding transcription activator activity, RNA polymerase II-specific"/>
    <property type="evidence" value="ECO:0007669"/>
    <property type="project" value="TreeGrafter"/>
</dbReference>
<evidence type="ECO:0000313" key="11">
    <source>
        <dbReference type="Proteomes" id="UP000828390"/>
    </source>
</evidence>
<feature type="domain" description="C2H2-type" evidence="9">
    <location>
        <begin position="29"/>
        <end position="56"/>
    </location>
</feature>